<evidence type="ECO:0000313" key="2">
    <source>
        <dbReference type="Proteomes" id="UP001056120"/>
    </source>
</evidence>
<evidence type="ECO:0000313" key="1">
    <source>
        <dbReference type="EMBL" id="KAI3693925.1"/>
    </source>
</evidence>
<keyword evidence="2" id="KW-1185">Reference proteome</keyword>
<proteinExistence type="predicted"/>
<sequence length="207" mass="23652">MARNFLFFLVLFFTILGLFSTVVESLSRERVYLESQCRSAMYHDLCVQTLLPYMNKNAVPSPQRLAQISLASCLSKARVTRTYMNMLEKKLNQTGNSQDYQALEECVHQIDNGVDQITRSFKELQQMGTDGDENFVWHESNVMSWVSAALTDVTTCIDGITGDGIGRREKAMIKARFLNMKQLASNSLMMFTRFTTRYRASRGIKNP</sequence>
<reference evidence="1 2" key="2">
    <citation type="journal article" date="2022" name="Mol. Ecol. Resour.">
        <title>The genomes of chicory, endive, great burdock and yacon provide insights into Asteraceae paleo-polyploidization history and plant inulin production.</title>
        <authorList>
            <person name="Fan W."/>
            <person name="Wang S."/>
            <person name="Wang H."/>
            <person name="Wang A."/>
            <person name="Jiang F."/>
            <person name="Liu H."/>
            <person name="Zhao H."/>
            <person name="Xu D."/>
            <person name="Zhang Y."/>
        </authorList>
    </citation>
    <scope>NUCLEOTIDE SEQUENCE [LARGE SCALE GENOMIC DNA]</scope>
    <source>
        <strain evidence="2">cv. Yunnan</strain>
        <tissue evidence="1">Leaves</tissue>
    </source>
</reference>
<dbReference type="EMBL" id="CM042043">
    <property type="protein sequence ID" value="KAI3693925.1"/>
    <property type="molecule type" value="Genomic_DNA"/>
</dbReference>
<dbReference type="Proteomes" id="UP001056120">
    <property type="component" value="Linkage Group LG26"/>
</dbReference>
<organism evidence="1 2">
    <name type="scientific">Smallanthus sonchifolius</name>
    <dbReference type="NCBI Taxonomy" id="185202"/>
    <lineage>
        <taxon>Eukaryota</taxon>
        <taxon>Viridiplantae</taxon>
        <taxon>Streptophyta</taxon>
        <taxon>Embryophyta</taxon>
        <taxon>Tracheophyta</taxon>
        <taxon>Spermatophyta</taxon>
        <taxon>Magnoliopsida</taxon>
        <taxon>eudicotyledons</taxon>
        <taxon>Gunneridae</taxon>
        <taxon>Pentapetalae</taxon>
        <taxon>asterids</taxon>
        <taxon>campanulids</taxon>
        <taxon>Asterales</taxon>
        <taxon>Asteraceae</taxon>
        <taxon>Asteroideae</taxon>
        <taxon>Heliantheae alliance</taxon>
        <taxon>Millerieae</taxon>
        <taxon>Smallanthus</taxon>
    </lineage>
</organism>
<gene>
    <name evidence="1" type="ORF">L1987_76880</name>
</gene>
<protein>
    <submittedName>
        <fullName evidence="1">Uncharacterized protein</fullName>
    </submittedName>
</protein>
<accession>A0ACB8ZCT4</accession>
<comment type="caution">
    <text evidence="1">The sequence shown here is derived from an EMBL/GenBank/DDBJ whole genome shotgun (WGS) entry which is preliminary data.</text>
</comment>
<name>A0ACB8ZCT4_9ASTR</name>
<reference evidence="2" key="1">
    <citation type="journal article" date="2022" name="Mol. Ecol. Resour.">
        <title>The genomes of chicory, endive, great burdock and yacon provide insights into Asteraceae palaeo-polyploidization history and plant inulin production.</title>
        <authorList>
            <person name="Fan W."/>
            <person name="Wang S."/>
            <person name="Wang H."/>
            <person name="Wang A."/>
            <person name="Jiang F."/>
            <person name="Liu H."/>
            <person name="Zhao H."/>
            <person name="Xu D."/>
            <person name="Zhang Y."/>
        </authorList>
    </citation>
    <scope>NUCLEOTIDE SEQUENCE [LARGE SCALE GENOMIC DNA]</scope>
    <source>
        <strain evidence="2">cv. Yunnan</strain>
    </source>
</reference>